<proteinExistence type="predicted"/>
<organism evidence="1 2">
    <name type="scientific">Noviherbaspirillum saxi</name>
    <dbReference type="NCBI Taxonomy" id="2320863"/>
    <lineage>
        <taxon>Bacteria</taxon>
        <taxon>Pseudomonadati</taxon>
        <taxon>Pseudomonadota</taxon>
        <taxon>Betaproteobacteria</taxon>
        <taxon>Burkholderiales</taxon>
        <taxon>Oxalobacteraceae</taxon>
        <taxon>Noviherbaspirillum</taxon>
    </lineage>
</organism>
<evidence type="ECO:0000313" key="2">
    <source>
        <dbReference type="Proteomes" id="UP000265955"/>
    </source>
</evidence>
<keyword evidence="2" id="KW-1185">Reference proteome</keyword>
<protein>
    <submittedName>
        <fullName evidence="1">Uncharacterized protein</fullName>
    </submittedName>
</protein>
<dbReference type="AlphaFoldDB" id="A0A3A3FWC0"/>
<dbReference type="Proteomes" id="UP000265955">
    <property type="component" value="Unassembled WGS sequence"/>
</dbReference>
<dbReference type="EMBL" id="QYUO01000001">
    <property type="protein sequence ID" value="RJF98908.1"/>
    <property type="molecule type" value="Genomic_DNA"/>
</dbReference>
<name>A0A3A3FWC0_9BURK</name>
<gene>
    <name evidence="1" type="ORF">D3871_10590</name>
</gene>
<sequence>MFKNKRMETRLQAGFSGMILLSILLGLVAFLNLSAMNSHWHEFESVTLATKDAVLAGNESLGNAIHYSAEAAPDETHFSRY</sequence>
<reference evidence="2" key="1">
    <citation type="submission" date="2018-09" db="EMBL/GenBank/DDBJ databases">
        <authorList>
            <person name="Zhu H."/>
        </authorList>
    </citation>
    <scope>NUCLEOTIDE SEQUENCE [LARGE SCALE GENOMIC DNA]</scope>
    <source>
        <strain evidence="2">K1R23-30</strain>
    </source>
</reference>
<evidence type="ECO:0000313" key="1">
    <source>
        <dbReference type="EMBL" id="RJF98908.1"/>
    </source>
</evidence>
<dbReference type="RefSeq" id="WP_119768853.1">
    <property type="nucleotide sequence ID" value="NZ_QYUO01000001.1"/>
</dbReference>
<accession>A0A3A3FWC0</accession>
<comment type="caution">
    <text evidence="1">The sequence shown here is derived from an EMBL/GenBank/DDBJ whole genome shotgun (WGS) entry which is preliminary data.</text>
</comment>